<proteinExistence type="predicted"/>
<dbReference type="Gene3D" id="3.20.20.70">
    <property type="entry name" value="Aldolase class I"/>
    <property type="match status" value="1"/>
</dbReference>
<accession>A0A085K5J6</accession>
<dbReference type="GO" id="GO:0018580">
    <property type="term" value="F:nitronate monooxygenase activity"/>
    <property type="evidence" value="ECO:0007669"/>
    <property type="project" value="InterPro"/>
</dbReference>
<evidence type="ECO:0000256" key="2">
    <source>
        <dbReference type="ARBA" id="ARBA00022643"/>
    </source>
</evidence>
<dbReference type="PANTHER" id="PTHR32332">
    <property type="entry name" value="2-NITROPROPANE DIOXYGENASE"/>
    <property type="match status" value="1"/>
</dbReference>
<keyword evidence="2" id="KW-0288">FMN</keyword>
<keyword evidence="4" id="KW-0503">Monooxygenase</keyword>
<organism evidence="4 5">
    <name type="scientific">Sphingobium yanoikuyae</name>
    <name type="common">Sphingomonas yanoikuyae</name>
    <dbReference type="NCBI Taxonomy" id="13690"/>
    <lineage>
        <taxon>Bacteria</taxon>
        <taxon>Pseudomonadati</taxon>
        <taxon>Pseudomonadota</taxon>
        <taxon>Alphaproteobacteria</taxon>
        <taxon>Sphingomonadales</taxon>
        <taxon>Sphingomonadaceae</taxon>
        <taxon>Sphingobium</taxon>
    </lineage>
</organism>
<dbReference type="PANTHER" id="PTHR32332:SF20">
    <property type="entry name" value="2-NITROPROPANE DIOXYGENASE-LIKE PROTEIN"/>
    <property type="match status" value="1"/>
</dbReference>
<name>A0A085K5J6_SPHYA</name>
<dbReference type="InterPro" id="IPR013785">
    <property type="entry name" value="Aldolase_TIM"/>
</dbReference>
<evidence type="ECO:0000313" key="5">
    <source>
        <dbReference type="Proteomes" id="UP000280708"/>
    </source>
</evidence>
<sequence length="332" mass="35296">MALKTRFTELCGIEHPIVQGGMMWVGRAELAAAVSNAGGLGILTALTQPTPDDLRREIDRCRTMTDKPFGVNLTILPSVNPPPYAEYRQAIIDSGVKIVETAGHKPQEHVDDFKAHGIIVVHKCTAVRHALSAERMGVDAISIDGFECAGHPGEDDIPGLILIPAAADKLSIPMIASGGFGDGRGLAAALALGAEGINMGTRFCATVEAPIHQNVKQFLVDNDERGTNLIFRKFKNTGRVAKNSVSDEVVEISLREGSVFPDIQPLVSGAKGRVALETGDLDAGLIWAGQIQGLIHDIPTCQDLITRIVEDATAIIQRRLAGLVTPELAPVG</sequence>
<dbReference type="EMBL" id="CP033230">
    <property type="protein sequence ID" value="AYO79394.1"/>
    <property type="molecule type" value="Genomic_DNA"/>
</dbReference>
<reference evidence="4 5" key="1">
    <citation type="submission" date="2018-10" db="EMBL/GenBank/DDBJ databases">
        <title>Characterization and genome analysis of a novel bacterium Sphingobium yanoikuyae SJTF8 capable of degrading PAHs.</title>
        <authorList>
            <person name="Yin C."/>
            <person name="Xiong W."/>
            <person name="Liang R."/>
        </authorList>
    </citation>
    <scope>NUCLEOTIDE SEQUENCE [LARGE SCALE GENOMIC DNA]</scope>
    <source>
        <strain evidence="4 5">SJTF8</strain>
    </source>
</reference>
<protein>
    <submittedName>
        <fullName evidence="4">Nitronate monooxygenase</fullName>
    </submittedName>
</protein>
<dbReference type="AlphaFoldDB" id="A0A085K5J6"/>
<keyword evidence="1" id="KW-0285">Flavoprotein</keyword>
<evidence type="ECO:0000256" key="1">
    <source>
        <dbReference type="ARBA" id="ARBA00022630"/>
    </source>
</evidence>
<keyword evidence="3" id="KW-0560">Oxidoreductase</keyword>
<evidence type="ECO:0000313" key="4">
    <source>
        <dbReference type="EMBL" id="AYO79394.1"/>
    </source>
</evidence>
<dbReference type="CDD" id="cd04730">
    <property type="entry name" value="NPD_like"/>
    <property type="match status" value="1"/>
</dbReference>
<dbReference type="RefSeq" id="WP_037508499.1">
    <property type="nucleotide sequence ID" value="NZ_CAIGKD010000018.1"/>
</dbReference>
<dbReference type="Pfam" id="PF03060">
    <property type="entry name" value="NMO"/>
    <property type="match status" value="1"/>
</dbReference>
<gene>
    <name evidence="4" type="ORF">EBF16_22535</name>
</gene>
<dbReference type="InterPro" id="IPR004136">
    <property type="entry name" value="NMO"/>
</dbReference>
<dbReference type="SUPFAM" id="SSF51412">
    <property type="entry name" value="Inosine monophosphate dehydrogenase (IMPDH)"/>
    <property type="match status" value="1"/>
</dbReference>
<dbReference type="Proteomes" id="UP000280708">
    <property type="component" value="Chromosome"/>
</dbReference>
<evidence type="ECO:0000256" key="3">
    <source>
        <dbReference type="ARBA" id="ARBA00023002"/>
    </source>
</evidence>